<reference evidence="1 2" key="1">
    <citation type="submission" date="2024-01" db="EMBL/GenBank/DDBJ databases">
        <title>The genomes of 5 underutilized Papilionoideae crops provide insights into root nodulation and disease resistanc.</title>
        <authorList>
            <person name="Jiang F."/>
        </authorList>
    </citation>
    <scope>NUCLEOTIDE SEQUENCE [LARGE SCALE GENOMIC DNA]</scope>
    <source>
        <strain evidence="1">LVBAO_FW01</strain>
        <tissue evidence="1">Leaves</tissue>
    </source>
</reference>
<sequence>MERRNVNLLVWCGWKSFMFCHDQSWPKIESEEFTESESAQVSLFNFVYFTVQKGRNLEEEGGELTSHKSQVTTEQKPF</sequence>
<accession>A0AAN9MWR6</accession>
<gene>
    <name evidence="1" type="ORF">VNO77_01624</name>
</gene>
<proteinExistence type="predicted"/>
<dbReference type="Proteomes" id="UP001367508">
    <property type="component" value="Unassembled WGS sequence"/>
</dbReference>
<protein>
    <submittedName>
        <fullName evidence="1">Uncharacterized protein</fullName>
    </submittedName>
</protein>
<dbReference type="EMBL" id="JAYMYQ010000001">
    <property type="protein sequence ID" value="KAK7359662.1"/>
    <property type="molecule type" value="Genomic_DNA"/>
</dbReference>
<evidence type="ECO:0000313" key="1">
    <source>
        <dbReference type="EMBL" id="KAK7359662.1"/>
    </source>
</evidence>
<name>A0AAN9MWR6_CANGL</name>
<keyword evidence="2" id="KW-1185">Reference proteome</keyword>
<comment type="caution">
    <text evidence="1">The sequence shown here is derived from an EMBL/GenBank/DDBJ whole genome shotgun (WGS) entry which is preliminary data.</text>
</comment>
<dbReference type="AlphaFoldDB" id="A0AAN9MWR6"/>
<organism evidence="1 2">
    <name type="scientific">Canavalia gladiata</name>
    <name type="common">Sword bean</name>
    <name type="synonym">Dolichos gladiatus</name>
    <dbReference type="NCBI Taxonomy" id="3824"/>
    <lineage>
        <taxon>Eukaryota</taxon>
        <taxon>Viridiplantae</taxon>
        <taxon>Streptophyta</taxon>
        <taxon>Embryophyta</taxon>
        <taxon>Tracheophyta</taxon>
        <taxon>Spermatophyta</taxon>
        <taxon>Magnoliopsida</taxon>
        <taxon>eudicotyledons</taxon>
        <taxon>Gunneridae</taxon>
        <taxon>Pentapetalae</taxon>
        <taxon>rosids</taxon>
        <taxon>fabids</taxon>
        <taxon>Fabales</taxon>
        <taxon>Fabaceae</taxon>
        <taxon>Papilionoideae</taxon>
        <taxon>50 kb inversion clade</taxon>
        <taxon>NPAAA clade</taxon>
        <taxon>indigoferoid/millettioid clade</taxon>
        <taxon>Phaseoleae</taxon>
        <taxon>Canavalia</taxon>
    </lineage>
</organism>
<evidence type="ECO:0000313" key="2">
    <source>
        <dbReference type="Proteomes" id="UP001367508"/>
    </source>
</evidence>